<reference evidence="2" key="1">
    <citation type="submission" date="2019-09" db="EMBL/GenBank/DDBJ databases">
        <title>Comparative Genomics of Leptospira interrogans Reveals Genome Plasticity - A Common Adaptive Strategy for Survival in Various Hosts.</title>
        <authorList>
            <person name="Ramli S.R."/>
            <person name="Bunk B."/>
            <person name="Goris M."/>
            <person name="Bhuju S."/>
            <person name="Jarek M."/>
            <person name="Sproer C."/>
            <person name="Mustakim S."/>
            <person name="Strommenger B."/>
            <person name="Pessler F."/>
        </authorList>
    </citation>
    <scope>NUCLEOTIDE SEQUENCE</scope>
    <source>
        <strain evidence="2">782</strain>
    </source>
</reference>
<evidence type="ECO:0000313" key="2">
    <source>
        <dbReference type="EMBL" id="QOI41298.1"/>
    </source>
</evidence>
<dbReference type="Proteomes" id="UP000663124">
    <property type="component" value="Chromosome 1"/>
</dbReference>
<protein>
    <submittedName>
        <fullName evidence="2">Uncharacterized protein</fullName>
    </submittedName>
</protein>
<keyword evidence="1" id="KW-0732">Signal</keyword>
<sequence length="386" mass="45105">MKYLYIYILIAFGLSQNLQAKPLTEWTPGDYATYSYKSSDGLKGSITLISYDKDGSENEKVLTIHFYIIDRNSNIKSATIHYYLNNHSMEMFSYNPKSHSSQDYQFRVWTDNFGAKIIQNGLIGKKYSDYSEISNSEFKPSCCEIQKVSLANIRWGTHNHAIHFSDEVPISSIVFRKSEFEGKKEELKLTSYGQMPQEKNHCKNYPTYVDIENIMRRNFGNFSIDIPLSWEFSESSEVSGKTYQSNFGGCWHSSYINTNEFDGTLDEVKLKYSDFLNQKGFNNTVSKDQINTILITENSAIFKNDFREKKYKGFFISGIFINPTGDKLTRVQLISTSDSDENLLSTKYKEKEMKQFEEFILSFKYNNWWTNFKYYVFNFVNSFFLL</sequence>
<feature type="signal peptide" evidence="1">
    <location>
        <begin position="1"/>
        <end position="20"/>
    </location>
</feature>
<proteinExistence type="predicted"/>
<name>A0AAP9W8T7_LEPIR</name>
<evidence type="ECO:0000256" key="1">
    <source>
        <dbReference type="SAM" id="SignalP"/>
    </source>
</evidence>
<gene>
    <name evidence="2" type="ORF">Lepto782_02640</name>
</gene>
<accession>A0AAP9W8T7</accession>
<dbReference type="EMBL" id="CP043884">
    <property type="protein sequence ID" value="QOI41298.1"/>
    <property type="molecule type" value="Genomic_DNA"/>
</dbReference>
<dbReference type="RefSeq" id="WP_000876509.1">
    <property type="nucleotide sequence ID" value="NZ_CP043884.1"/>
</dbReference>
<evidence type="ECO:0000313" key="3">
    <source>
        <dbReference type="Proteomes" id="UP000663124"/>
    </source>
</evidence>
<organism evidence="2 3">
    <name type="scientific">Leptospira interrogans serovar Canicola</name>
    <dbReference type="NCBI Taxonomy" id="211880"/>
    <lineage>
        <taxon>Bacteria</taxon>
        <taxon>Pseudomonadati</taxon>
        <taxon>Spirochaetota</taxon>
        <taxon>Spirochaetia</taxon>
        <taxon>Leptospirales</taxon>
        <taxon>Leptospiraceae</taxon>
        <taxon>Leptospira</taxon>
    </lineage>
</organism>
<feature type="chain" id="PRO_5042977870" evidence="1">
    <location>
        <begin position="21"/>
        <end position="386"/>
    </location>
</feature>
<dbReference type="AlphaFoldDB" id="A0AAP9W8T7"/>